<evidence type="ECO:0000259" key="3">
    <source>
        <dbReference type="Pfam" id="PF00144"/>
    </source>
</evidence>
<feature type="transmembrane region" description="Helical" evidence="1">
    <location>
        <begin position="531"/>
        <end position="554"/>
    </location>
</feature>
<evidence type="ECO:0000313" key="5">
    <source>
        <dbReference type="Proteomes" id="UP000298284"/>
    </source>
</evidence>
<protein>
    <submittedName>
        <fullName evidence="4">Class A beta-lactamase-related serine hydrolase</fullName>
    </submittedName>
</protein>
<dbReference type="RefSeq" id="WP_135531371.1">
    <property type="nucleotide sequence ID" value="NZ_SRKZ01000004.1"/>
</dbReference>
<dbReference type="Gene3D" id="3.40.710.10">
    <property type="entry name" value="DD-peptidase/beta-lactamase superfamily"/>
    <property type="match status" value="1"/>
</dbReference>
<sequence length="628" mass="69363">MRKLFLLLALLSAAAPSFAQATRPKPVPRPMATMQQLTDSIEHIMRREHIPGLMLTIISPDSLQRFVGGLGLADVEHQKPVTPNTLFRIGSVTKTFVTVGLMQLVEQGKLSLNDEVRKLAPEIPIDNPWEATDPVRVVHVLEHTAGFNDMQANHVYNTTDTDLPGATSVQLFRNELRCRWRPGERMSYSNPGYEVAGYLLEKISGQSYQDYLTQHLLRPLGMPDATPALRPASNSKLAQGYSYEAGGYRRLPLLPIYAGPAGSMSASAEDMAHWVEFFLHDFRAPDGTALLRPASLREIETPHSPLEARAGLPTGYALANSLINWKGKTSFRGHNGGIEGFISTFAYNRALGMGYAMSNNGGQSLSTIEKLVREFLLRQAPTAAVPVPAPLNVAAVTPYLGHYQDAAPRNQLFGLGDYLLGDKQLVQRGQLLLLQPLFGDADTLLPASALTFRRPNHVLPSAVLTRDREGQRMLVLSGSYYQEASATWWWVRPALFGLSLLLILTSSLAGLVWLIYALRRQLPRAQVLPRLLPLLATTALVTTIVAFVSLANHIWYAGNFTTQTALLALAPLAFVVFTLAGLLLTVRTFRRFRSRAVAWYLLLTYGALSWLAVVLTSYGWMSLRLWGV</sequence>
<accession>A0A4Z0MKB3</accession>
<dbReference type="PANTHER" id="PTHR46825:SF9">
    <property type="entry name" value="BETA-LACTAMASE-RELATED DOMAIN-CONTAINING PROTEIN"/>
    <property type="match status" value="1"/>
</dbReference>
<dbReference type="SUPFAM" id="SSF56601">
    <property type="entry name" value="beta-lactamase/transpeptidase-like"/>
    <property type="match status" value="1"/>
</dbReference>
<dbReference type="PANTHER" id="PTHR46825">
    <property type="entry name" value="D-ALANYL-D-ALANINE-CARBOXYPEPTIDASE/ENDOPEPTIDASE AMPH"/>
    <property type="match status" value="1"/>
</dbReference>
<dbReference type="Pfam" id="PF00144">
    <property type="entry name" value="Beta-lactamase"/>
    <property type="match status" value="1"/>
</dbReference>
<keyword evidence="2" id="KW-0732">Signal</keyword>
<dbReference type="InterPro" id="IPR001466">
    <property type="entry name" value="Beta-lactam-related"/>
</dbReference>
<keyword evidence="4" id="KW-0378">Hydrolase</keyword>
<comment type="caution">
    <text evidence="4">The sequence shown here is derived from an EMBL/GenBank/DDBJ whole genome shotgun (WGS) entry which is preliminary data.</text>
</comment>
<dbReference type="EMBL" id="SRKZ01000004">
    <property type="protein sequence ID" value="TGD79625.1"/>
    <property type="molecule type" value="Genomic_DNA"/>
</dbReference>
<feature type="domain" description="Beta-lactamase-related" evidence="3">
    <location>
        <begin position="39"/>
        <end position="363"/>
    </location>
</feature>
<feature type="transmembrane region" description="Helical" evidence="1">
    <location>
        <begin position="598"/>
        <end position="621"/>
    </location>
</feature>
<feature type="transmembrane region" description="Helical" evidence="1">
    <location>
        <begin position="566"/>
        <end position="586"/>
    </location>
</feature>
<keyword evidence="1" id="KW-0812">Transmembrane</keyword>
<dbReference type="InterPro" id="IPR050491">
    <property type="entry name" value="AmpC-like"/>
</dbReference>
<proteinExistence type="predicted"/>
<dbReference type="Proteomes" id="UP000298284">
    <property type="component" value="Unassembled WGS sequence"/>
</dbReference>
<gene>
    <name evidence="4" type="ORF">EU557_15515</name>
</gene>
<keyword evidence="5" id="KW-1185">Reference proteome</keyword>
<organism evidence="4 5">
    <name type="scientific">Hymenobacter wooponensis</name>
    <dbReference type="NCBI Taxonomy" id="1525360"/>
    <lineage>
        <taxon>Bacteria</taxon>
        <taxon>Pseudomonadati</taxon>
        <taxon>Bacteroidota</taxon>
        <taxon>Cytophagia</taxon>
        <taxon>Cytophagales</taxon>
        <taxon>Hymenobacteraceae</taxon>
        <taxon>Hymenobacter</taxon>
    </lineage>
</organism>
<dbReference type="AlphaFoldDB" id="A0A4Z0MKB3"/>
<feature type="chain" id="PRO_5021384226" evidence="2">
    <location>
        <begin position="22"/>
        <end position="628"/>
    </location>
</feature>
<keyword evidence="1" id="KW-1133">Transmembrane helix</keyword>
<keyword evidence="1" id="KW-0472">Membrane</keyword>
<dbReference type="InterPro" id="IPR012338">
    <property type="entry name" value="Beta-lactam/transpept-like"/>
</dbReference>
<name>A0A4Z0MKB3_9BACT</name>
<evidence type="ECO:0000313" key="4">
    <source>
        <dbReference type="EMBL" id="TGD79625.1"/>
    </source>
</evidence>
<evidence type="ECO:0000256" key="2">
    <source>
        <dbReference type="SAM" id="SignalP"/>
    </source>
</evidence>
<feature type="signal peptide" evidence="2">
    <location>
        <begin position="1"/>
        <end position="21"/>
    </location>
</feature>
<feature type="transmembrane region" description="Helical" evidence="1">
    <location>
        <begin position="495"/>
        <end position="519"/>
    </location>
</feature>
<dbReference type="OrthoDB" id="9793489at2"/>
<reference evidence="4 5" key="1">
    <citation type="submission" date="2019-04" db="EMBL/GenBank/DDBJ databases">
        <authorList>
            <person name="Feng G."/>
            <person name="Zhang J."/>
            <person name="Zhu H."/>
        </authorList>
    </citation>
    <scope>NUCLEOTIDE SEQUENCE [LARGE SCALE GENOMIC DNA]</scope>
    <source>
        <strain evidence="4 5">JCM 19491</strain>
    </source>
</reference>
<dbReference type="GO" id="GO:0016787">
    <property type="term" value="F:hydrolase activity"/>
    <property type="evidence" value="ECO:0007669"/>
    <property type="project" value="UniProtKB-KW"/>
</dbReference>
<evidence type="ECO:0000256" key="1">
    <source>
        <dbReference type="SAM" id="Phobius"/>
    </source>
</evidence>